<reference evidence="1" key="1">
    <citation type="journal article" date="2014" name="Front. Microbiol.">
        <title>High frequency of phylogenetically diverse reductive dehalogenase-homologous genes in deep subseafloor sedimentary metagenomes.</title>
        <authorList>
            <person name="Kawai M."/>
            <person name="Futagami T."/>
            <person name="Toyoda A."/>
            <person name="Takaki Y."/>
            <person name="Nishi S."/>
            <person name="Hori S."/>
            <person name="Arai W."/>
            <person name="Tsubouchi T."/>
            <person name="Morono Y."/>
            <person name="Uchiyama I."/>
            <person name="Ito T."/>
            <person name="Fujiyama A."/>
            <person name="Inagaki F."/>
            <person name="Takami H."/>
        </authorList>
    </citation>
    <scope>NUCLEOTIDE SEQUENCE</scope>
    <source>
        <strain evidence="1">Expedition CK06-06</strain>
    </source>
</reference>
<proteinExistence type="predicted"/>
<accession>X1SYY4</accession>
<gene>
    <name evidence="1" type="ORF">S12H4_23697</name>
</gene>
<name>X1SYY4_9ZZZZ</name>
<feature type="non-terminal residue" evidence="1">
    <location>
        <position position="1"/>
    </location>
</feature>
<dbReference type="AlphaFoldDB" id="X1SYY4"/>
<dbReference type="EMBL" id="BARW01012650">
    <property type="protein sequence ID" value="GAI73019.1"/>
    <property type="molecule type" value="Genomic_DNA"/>
</dbReference>
<organism evidence="1">
    <name type="scientific">marine sediment metagenome</name>
    <dbReference type="NCBI Taxonomy" id="412755"/>
    <lineage>
        <taxon>unclassified sequences</taxon>
        <taxon>metagenomes</taxon>
        <taxon>ecological metagenomes</taxon>
    </lineage>
</organism>
<sequence>RSFLNKNLNNRIHLVPDPEGKYTNFLPLARLKVEFLKPEEQELIIMRDQQIKPGVAFQPLKTGTGYGKFSFYDKEELWKKWASKYLLGGS</sequence>
<comment type="caution">
    <text evidence="1">The sequence shown here is derived from an EMBL/GenBank/DDBJ whole genome shotgun (WGS) entry which is preliminary data.</text>
</comment>
<protein>
    <submittedName>
        <fullName evidence="1">Uncharacterized protein</fullName>
    </submittedName>
</protein>
<evidence type="ECO:0000313" key="1">
    <source>
        <dbReference type="EMBL" id="GAI73019.1"/>
    </source>
</evidence>